<name>A0A920CGZ4_9BACL</name>
<gene>
    <name evidence="1" type="ORF">J41TS12_10830</name>
</gene>
<accession>A0A920CGZ4</accession>
<evidence type="ECO:0000313" key="2">
    <source>
        <dbReference type="Proteomes" id="UP000681162"/>
    </source>
</evidence>
<evidence type="ECO:0000313" key="1">
    <source>
        <dbReference type="EMBL" id="GIO36222.1"/>
    </source>
</evidence>
<organism evidence="1 2">
    <name type="scientific">Paenibacillus antibioticophila</name>
    <dbReference type="NCBI Taxonomy" id="1274374"/>
    <lineage>
        <taxon>Bacteria</taxon>
        <taxon>Bacillati</taxon>
        <taxon>Bacillota</taxon>
        <taxon>Bacilli</taxon>
        <taxon>Bacillales</taxon>
        <taxon>Paenibacillaceae</taxon>
        <taxon>Paenibacillus</taxon>
    </lineage>
</organism>
<dbReference type="AlphaFoldDB" id="A0A920CGZ4"/>
<reference evidence="1 2" key="1">
    <citation type="submission" date="2021-03" db="EMBL/GenBank/DDBJ databases">
        <title>Antimicrobial resistance genes in bacteria isolated from Japanese honey, and their potential for conferring macrolide and lincosamide resistance in the American foulbrood pathogen Paenibacillus larvae.</title>
        <authorList>
            <person name="Okamoto M."/>
            <person name="Kumagai M."/>
            <person name="Kanamori H."/>
            <person name="Takamatsu D."/>
        </authorList>
    </citation>
    <scope>NUCLEOTIDE SEQUENCE [LARGE SCALE GENOMIC DNA]</scope>
    <source>
        <strain evidence="1 2">J41TS12</strain>
    </source>
</reference>
<dbReference type="EMBL" id="BORR01000003">
    <property type="protein sequence ID" value="GIO36222.1"/>
    <property type="molecule type" value="Genomic_DNA"/>
</dbReference>
<dbReference type="RefSeq" id="WP_212938573.1">
    <property type="nucleotide sequence ID" value="NZ_BORR01000003.1"/>
</dbReference>
<proteinExistence type="predicted"/>
<protein>
    <submittedName>
        <fullName evidence="1">Uncharacterized protein</fullName>
    </submittedName>
</protein>
<dbReference type="Proteomes" id="UP000681162">
    <property type="component" value="Unassembled WGS sequence"/>
</dbReference>
<comment type="caution">
    <text evidence="1">The sequence shown here is derived from an EMBL/GenBank/DDBJ whole genome shotgun (WGS) entry which is preliminary data.</text>
</comment>
<keyword evidence="2" id="KW-1185">Reference proteome</keyword>
<sequence>MAMAWGPWEQCELFAKASKEEIQQAEFYLGKYRMMCVFMQDFENDEKEMAQVAIDGEVARRIDQEDLHADKTANAAILRQKQKWVYSQYSVFTKLLFKAYSQILDPEAKEAIRFRFIEGYSRKETILFMRRGDAASTVDRRIDAGIESVANSLKLTGFYDFIKEKF</sequence>